<dbReference type="EMBL" id="SNWM01000001">
    <property type="protein sequence ID" value="TDO24425.1"/>
    <property type="molecule type" value="Genomic_DNA"/>
</dbReference>
<comment type="caution">
    <text evidence="2">The sequence shown here is derived from an EMBL/GenBank/DDBJ whole genome shotgun (WGS) entry which is preliminary data.</text>
</comment>
<dbReference type="AlphaFoldDB" id="A0A4R6IR99"/>
<reference evidence="2 3" key="1">
    <citation type="submission" date="2019-03" db="EMBL/GenBank/DDBJ databases">
        <title>Genomic Encyclopedia of Archaeal and Bacterial Type Strains, Phase II (KMG-II): from individual species to whole genera.</title>
        <authorList>
            <person name="Goeker M."/>
        </authorList>
    </citation>
    <scope>NUCLEOTIDE SEQUENCE [LARGE SCALE GENOMIC DNA]</scope>
    <source>
        <strain evidence="2 3">DSM 19034</strain>
    </source>
</reference>
<feature type="chain" id="PRO_5020427933" description="MG2 domain-containing protein" evidence="1">
    <location>
        <begin position="24"/>
        <end position="788"/>
    </location>
</feature>
<dbReference type="RefSeq" id="WP_133552400.1">
    <property type="nucleotide sequence ID" value="NZ_SNWM01000001.1"/>
</dbReference>
<gene>
    <name evidence="2" type="ORF">CLV32_0714</name>
</gene>
<evidence type="ECO:0000256" key="1">
    <source>
        <dbReference type="SAM" id="SignalP"/>
    </source>
</evidence>
<protein>
    <recommendedName>
        <fullName evidence="4">MG2 domain-containing protein</fullName>
    </recommendedName>
</protein>
<dbReference type="Proteomes" id="UP000295499">
    <property type="component" value="Unassembled WGS sequence"/>
</dbReference>
<dbReference type="OrthoDB" id="609485at2"/>
<sequence>MNKILYILFIPAILLCRSTTAIAQVSPDIRSAFDIYQQNRPQEKIFVQTDKDFYLTGELIWFKMYTINAQTNLPADLSKVAYVDVLDKNNNSLLQAKVALKKGTGSGSFYIPVTAMNGNYKLRGYTSLMKNYGPDFFFEKPITIVNPLSDPAPHKITKAEVDLQFFPEGGDLVEGMHSKIGFKVTGSDGLGKVFAGVVVNQRNDTVARFRTLKFGIGQFDFTPAINSSYKAIGRTTQGEIVIRELPVTRKQGAVLSVTSGEAGKLNIQIASNLQDPQVYLFIHSGKKIIAAEKLQINNKQTSYTIDLQKLGEGINHITLFNVNGQPVAERLYFKKPLQKLNILASLNAGSFQARQKVDLELFATNESGAALSADLALSVYKLDSLQGKDPADIVSYLWLRSELHGNIEDPNYYLQNNTAESTEALDNLLLTQGWRRFLWSEVLSGKPAPLRFLPEYNGHLIEGKIVDKNGTNAANTVVYAGMPGKRIQFYSALSDSSGRFLFNTKDLYGQNELIVQTNYERDSLYKINITQPFSEQYSKQELPLFNVASALAESLRAQSISTQVQNIYNGSKFKQFYYPGIDSTAYFGSVAKTYKLSDYVRFTTMEEVFREYVREAFVSRRQKHFHIKVMTATTLLEDDPLVLLDGVPYFNLDRVFAIDPLKIEKMNIVNTKYYYGPAISEGIISLQTYKGDLGGTEIDPHAIILDYEGMQLQREFYAPVYNSELLKNSRLPDFRNVLYWSPSVPIDEKGKGKINFYTSDLSGSYLGIIQGISAQGIPGIRYFSFDVK</sequence>
<name>A0A4R6IR99_9SPHI</name>
<evidence type="ECO:0000313" key="2">
    <source>
        <dbReference type="EMBL" id="TDO24425.1"/>
    </source>
</evidence>
<keyword evidence="3" id="KW-1185">Reference proteome</keyword>
<organism evidence="2 3">
    <name type="scientific">Pedobacter duraquae</name>
    <dbReference type="NCBI Taxonomy" id="425511"/>
    <lineage>
        <taxon>Bacteria</taxon>
        <taxon>Pseudomonadati</taxon>
        <taxon>Bacteroidota</taxon>
        <taxon>Sphingobacteriia</taxon>
        <taxon>Sphingobacteriales</taxon>
        <taxon>Sphingobacteriaceae</taxon>
        <taxon>Pedobacter</taxon>
    </lineage>
</organism>
<evidence type="ECO:0008006" key="4">
    <source>
        <dbReference type="Google" id="ProtNLM"/>
    </source>
</evidence>
<feature type="signal peptide" evidence="1">
    <location>
        <begin position="1"/>
        <end position="23"/>
    </location>
</feature>
<dbReference type="Gene3D" id="2.60.40.1930">
    <property type="match status" value="1"/>
</dbReference>
<accession>A0A4R6IR99</accession>
<keyword evidence="1" id="KW-0732">Signal</keyword>
<evidence type="ECO:0000313" key="3">
    <source>
        <dbReference type="Proteomes" id="UP000295499"/>
    </source>
</evidence>
<proteinExistence type="predicted"/>